<reference evidence="1 2" key="1">
    <citation type="submission" date="2016-07" db="EMBL/GenBank/DDBJ databases">
        <title>Complete genome sequence of Bradyrhizobium icense LMTR 13T, a potential inoculant strain isolated from lima bean (Phaseolus lunatus) in Peru.</title>
        <authorList>
            <person name="Ormeno-Orrillo E."/>
            <person name="Duran D."/>
            <person name="Rogel M.A."/>
            <person name="Rey L."/>
            <person name="Imperial J."/>
            <person name="Ruiz-Argueso T."/>
            <person name="Martinez-Romero E."/>
        </authorList>
    </citation>
    <scope>NUCLEOTIDE SEQUENCE [LARGE SCALE GENOMIC DNA]</scope>
    <source>
        <strain evidence="1 2">LMTR 13</strain>
    </source>
</reference>
<proteinExistence type="predicted"/>
<organism evidence="1 2">
    <name type="scientific">Bradyrhizobium icense</name>
    <dbReference type="NCBI Taxonomy" id="1274631"/>
    <lineage>
        <taxon>Bacteria</taxon>
        <taxon>Pseudomonadati</taxon>
        <taxon>Pseudomonadota</taxon>
        <taxon>Alphaproteobacteria</taxon>
        <taxon>Hyphomicrobiales</taxon>
        <taxon>Nitrobacteraceae</taxon>
        <taxon>Bradyrhizobium</taxon>
    </lineage>
</organism>
<dbReference type="AlphaFoldDB" id="A0A1B1UBU8"/>
<evidence type="ECO:0000313" key="2">
    <source>
        <dbReference type="Proteomes" id="UP000092839"/>
    </source>
</evidence>
<accession>A0A1B1UBU8</accession>
<dbReference type="EMBL" id="CP016428">
    <property type="protein sequence ID" value="ANW00245.1"/>
    <property type="molecule type" value="Genomic_DNA"/>
</dbReference>
<sequence>MMTTVRGAARMTPSAPKAEIPRKMRAAGYLHCTLLNDRSDEVALELLNDENGAHSPQHDVKI</sequence>
<name>A0A1B1UBU8_9BRAD</name>
<evidence type="ECO:0000313" key="1">
    <source>
        <dbReference type="EMBL" id="ANW00245.1"/>
    </source>
</evidence>
<dbReference type="Proteomes" id="UP000092839">
    <property type="component" value="Chromosome"/>
</dbReference>
<gene>
    <name evidence="1" type="ORF">LMTR13_08755</name>
</gene>
<protein>
    <submittedName>
        <fullName evidence="1">Uncharacterized protein</fullName>
    </submittedName>
</protein>
<dbReference type="KEGG" id="bic:LMTR13_08755"/>
<keyword evidence="2" id="KW-1185">Reference proteome</keyword>